<dbReference type="EMBL" id="FAOZ01000035">
    <property type="protein sequence ID" value="CUU60110.1"/>
    <property type="molecule type" value="Genomic_DNA"/>
</dbReference>
<reference evidence="3" key="1">
    <citation type="submission" date="2015-11" db="EMBL/GenBank/DDBJ databases">
        <authorList>
            <person name="Varghese N."/>
        </authorList>
    </citation>
    <scope>NUCLEOTIDE SEQUENCE [LARGE SCALE GENOMIC DNA]</scope>
    <source>
        <strain evidence="3">DSM 45899</strain>
    </source>
</reference>
<dbReference type="RefSeq" id="WP_091284663.1">
    <property type="nucleotide sequence ID" value="NZ_FAOZ01000035.1"/>
</dbReference>
<dbReference type="Proteomes" id="UP000198802">
    <property type="component" value="Unassembled WGS sequence"/>
</dbReference>
<gene>
    <name evidence="2" type="ORF">Ga0074812_13552</name>
</gene>
<evidence type="ECO:0000256" key="1">
    <source>
        <dbReference type="SAM" id="MobiDB-lite"/>
    </source>
</evidence>
<name>A0A0S4QYD6_9ACTN</name>
<dbReference type="AlphaFoldDB" id="A0A0S4QYD6"/>
<accession>A0A0S4QYD6</accession>
<sequence length="147" mass="15068">MFRSLLTALEELTLLVLPHGGQRTARHNAWRAATDLHVTTGYRWVDQISVSAFGLVPAPANASVPSPAVPPATTAHAGIPAEARAGAPLVTRPVAAAAGGDFPAPRERESAPRPAAARAPGTRGSTGRAPKPRVSPPRARAAAAARS</sequence>
<feature type="compositionally biased region" description="Low complexity" evidence="1">
    <location>
        <begin position="112"/>
        <end position="129"/>
    </location>
</feature>
<keyword evidence="3" id="KW-1185">Reference proteome</keyword>
<feature type="compositionally biased region" description="Low complexity" evidence="1">
    <location>
        <begin position="136"/>
        <end position="147"/>
    </location>
</feature>
<protein>
    <submittedName>
        <fullName evidence="2">Uncharacterized protein</fullName>
    </submittedName>
</protein>
<proteinExistence type="predicted"/>
<evidence type="ECO:0000313" key="2">
    <source>
        <dbReference type="EMBL" id="CUU60110.1"/>
    </source>
</evidence>
<evidence type="ECO:0000313" key="3">
    <source>
        <dbReference type="Proteomes" id="UP000198802"/>
    </source>
</evidence>
<organism evidence="2 3">
    <name type="scientific">Parafrankia irregularis</name>
    <dbReference type="NCBI Taxonomy" id="795642"/>
    <lineage>
        <taxon>Bacteria</taxon>
        <taxon>Bacillati</taxon>
        <taxon>Actinomycetota</taxon>
        <taxon>Actinomycetes</taxon>
        <taxon>Frankiales</taxon>
        <taxon>Frankiaceae</taxon>
        <taxon>Parafrankia</taxon>
    </lineage>
</organism>
<feature type="region of interest" description="Disordered" evidence="1">
    <location>
        <begin position="90"/>
        <end position="147"/>
    </location>
</feature>